<comment type="caution">
    <text evidence="1">The sequence shown here is derived from an EMBL/GenBank/DDBJ whole genome shotgun (WGS) entry which is preliminary data.</text>
</comment>
<reference evidence="1 2" key="1">
    <citation type="submission" date="2020-04" db="EMBL/GenBank/DDBJ databases">
        <title>Rhizobium bacterial biofertilizers improve the content of phenolic compounds of Lactuca sativa L. under non-saline and saline-stress conditions.</title>
        <authorList>
            <person name="Ayuso-Calles M."/>
            <person name="Garcia-Estevez I."/>
            <person name="Jimenez-Gomez A."/>
            <person name="Flores-Felix J.D."/>
            <person name="Escribano-Bailon M."/>
            <person name="Rivas R."/>
        </authorList>
    </citation>
    <scope>NUCLEOTIDE SEQUENCE [LARGE SCALE GENOMIC DNA]</scope>
    <source>
        <strain evidence="1 2">GPTR02</strain>
    </source>
</reference>
<dbReference type="Proteomes" id="UP000530654">
    <property type="component" value="Unassembled WGS sequence"/>
</dbReference>
<evidence type="ECO:0000313" key="2">
    <source>
        <dbReference type="Proteomes" id="UP000530654"/>
    </source>
</evidence>
<organism evidence="1 2">
    <name type="scientific">Rhizobium laguerreae</name>
    <dbReference type="NCBI Taxonomy" id="1076926"/>
    <lineage>
        <taxon>Bacteria</taxon>
        <taxon>Pseudomonadati</taxon>
        <taxon>Pseudomonadota</taxon>
        <taxon>Alphaproteobacteria</taxon>
        <taxon>Hyphomicrobiales</taxon>
        <taxon>Rhizobiaceae</taxon>
        <taxon>Rhizobium/Agrobacterium group</taxon>
        <taxon>Rhizobium</taxon>
    </lineage>
</organism>
<name>A0A7Y2W703_9HYPH</name>
<protein>
    <submittedName>
        <fullName evidence="1">Uncharacterized protein</fullName>
    </submittedName>
</protein>
<sequence>MAGYRVDGRISRTGNRKSFPEQRLIRARWAGSRKAGMFPTRAIPFEPWQDFNALAVTAIESSEESAARNVALGLESLLYTATSVDQLFRLRSASIQACRSAAAEVRRPLTYYCGSPADRDVGNEIIEFKDELLWELVKAEESSNLQVVGWKILQSAHERSDAPEKLQYLIDQFGLERTMSELSLYVRLERNAGWILDRLGIGIPEDDPD</sequence>
<dbReference type="AlphaFoldDB" id="A0A7Y2W703"/>
<gene>
    <name evidence="1" type="ORF">HLI17_21890</name>
</gene>
<evidence type="ECO:0000313" key="1">
    <source>
        <dbReference type="EMBL" id="NNH65901.1"/>
    </source>
</evidence>
<accession>A0A7Y2W703</accession>
<proteinExistence type="predicted"/>
<dbReference type="RefSeq" id="WP_170281689.1">
    <property type="nucleotide sequence ID" value="NZ_JABEQY010000020.1"/>
</dbReference>
<dbReference type="EMBL" id="JABEQY010000020">
    <property type="protein sequence ID" value="NNH65901.1"/>
    <property type="molecule type" value="Genomic_DNA"/>
</dbReference>